<evidence type="ECO:0000256" key="3">
    <source>
        <dbReference type="ARBA" id="ARBA00022842"/>
    </source>
</evidence>
<dbReference type="InterPro" id="IPR045244">
    <property type="entry name" value="PGM"/>
</dbReference>
<gene>
    <name evidence="6" type="ORF">MKW98_030754</name>
</gene>
<comment type="similarity">
    <text evidence="1">Belongs to the phosphohexose mutase family.</text>
</comment>
<dbReference type="AlphaFoldDB" id="A0AAD4S1F1"/>
<dbReference type="InterPro" id="IPR016055">
    <property type="entry name" value="A-D-PHexomutase_a/b/a-I/II/III"/>
</dbReference>
<name>A0AAD4S1F1_9MAGN</name>
<dbReference type="Gene3D" id="3.40.120.10">
    <property type="entry name" value="Alpha-D-Glucose-1,6-Bisphosphate, subunit A, domain 3"/>
    <property type="match status" value="1"/>
</dbReference>
<dbReference type="GO" id="GO:0005829">
    <property type="term" value="C:cytosol"/>
    <property type="evidence" value="ECO:0007669"/>
    <property type="project" value="TreeGrafter"/>
</dbReference>
<dbReference type="GO" id="GO:0000287">
    <property type="term" value="F:magnesium ion binding"/>
    <property type="evidence" value="ECO:0007669"/>
    <property type="project" value="InterPro"/>
</dbReference>
<dbReference type="GO" id="GO:0004614">
    <property type="term" value="F:phosphoglucomutase activity"/>
    <property type="evidence" value="ECO:0007669"/>
    <property type="project" value="InterPro"/>
</dbReference>
<evidence type="ECO:0000256" key="1">
    <source>
        <dbReference type="ARBA" id="ARBA00010231"/>
    </source>
</evidence>
<proteinExistence type="inferred from homology"/>
<keyword evidence="2" id="KW-0479">Metal-binding</keyword>
<dbReference type="EMBL" id="JAJJMB010015994">
    <property type="protein sequence ID" value="KAI3850694.1"/>
    <property type="molecule type" value="Genomic_DNA"/>
</dbReference>
<sequence length="117" mass="12826">MFEASKVVQATFCLRKKVEVFKEPHNLQNFVLTMVLQIVVSGEGRHWSDDAIQIITKMAAADGVRSFWVGLNGLMSTPAVSAVIRERIWASGSKASGAFKLTASHNPGGAWKMWTCS</sequence>
<evidence type="ECO:0000256" key="4">
    <source>
        <dbReference type="ARBA" id="ARBA00023235"/>
    </source>
</evidence>
<dbReference type="PANTHER" id="PTHR22573">
    <property type="entry name" value="PHOSPHOHEXOMUTASE FAMILY MEMBER"/>
    <property type="match status" value="1"/>
</dbReference>
<dbReference type="Pfam" id="PF02878">
    <property type="entry name" value="PGM_PMM_I"/>
    <property type="match status" value="1"/>
</dbReference>
<evidence type="ECO:0000259" key="5">
    <source>
        <dbReference type="Pfam" id="PF02878"/>
    </source>
</evidence>
<dbReference type="Proteomes" id="UP001202328">
    <property type="component" value="Unassembled WGS sequence"/>
</dbReference>
<organism evidence="6 7">
    <name type="scientific">Papaver atlanticum</name>
    <dbReference type="NCBI Taxonomy" id="357466"/>
    <lineage>
        <taxon>Eukaryota</taxon>
        <taxon>Viridiplantae</taxon>
        <taxon>Streptophyta</taxon>
        <taxon>Embryophyta</taxon>
        <taxon>Tracheophyta</taxon>
        <taxon>Spermatophyta</taxon>
        <taxon>Magnoliopsida</taxon>
        <taxon>Ranunculales</taxon>
        <taxon>Papaveraceae</taxon>
        <taxon>Papaveroideae</taxon>
        <taxon>Papaver</taxon>
    </lineage>
</organism>
<evidence type="ECO:0000256" key="2">
    <source>
        <dbReference type="ARBA" id="ARBA00022723"/>
    </source>
</evidence>
<dbReference type="InterPro" id="IPR005844">
    <property type="entry name" value="A-D-PHexomutase_a/b/a-I"/>
</dbReference>
<dbReference type="SUPFAM" id="SSF53738">
    <property type="entry name" value="Phosphoglucomutase, first 3 domains"/>
    <property type="match status" value="1"/>
</dbReference>
<evidence type="ECO:0000313" key="6">
    <source>
        <dbReference type="EMBL" id="KAI3850694.1"/>
    </source>
</evidence>
<dbReference type="PROSITE" id="PS00710">
    <property type="entry name" value="PGM_PMM"/>
    <property type="match status" value="1"/>
</dbReference>
<dbReference type="PANTHER" id="PTHR22573:SF2">
    <property type="entry name" value="PHOSPHOGLUCOMUTASE"/>
    <property type="match status" value="1"/>
</dbReference>
<feature type="domain" description="Alpha-D-phosphohexomutase alpha/beta/alpha" evidence="5">
    <location>
        <begin position="37"/>
        <end position="109"/>
    </location>
</feature>
<dbReference type="InterPro" id="IPR016066">
    <property type="entry name" value="A-D-PHexomutase_CS"/>
</dbReference>
<dbReference type="GO" id="GO:0005975">
    <property type="term" value="P:carbohydrate metabolic process"/>
    <property type="evidence" value="ECO:0007669"/>
    <property type="project" value="InterPro"/>
</dbReference>
<comment type="caution">
    <text evidence="6">The sequence shown here is derived from an EMBL/GenBank/DDBJ whole genome shotgun (WGS) entry which is preliminary data.</text>
</comment>
<evidence type="ECO:0000313" key="7">
    <source>
        <dbReference type="Proteomes" id="UP001202328"/>
    </source>
</evidence>
<reference evidence="6" key="1">
    <citation type="submission" date="2022-04" db="EMBL/GenBank/DDBJ databases">
        <title>A functionally conserved STORR gene fusion in Papaver species that diverged 16.8 million years ago.</title>
        <authorList>
            <person name="Catania T."/>
        </authorList>
    </citation>
    <scope>NUCLEOTIDE SEQUENCE</scope>
    <source>
        <strain evidence="6">S-188037</strain>
    </source>
</reference>
<accession>A0AAD4S1F1</accession>
<keyword evidence="4" id="KW-0413">Isomerase</keyword>
<keyword evidence="7" id="KW-1185">Reference proteome</keyword>
<protein>
    <recommendedName>
        <fullName evidence="5">Alpha-D-phosphohexomutase alpha/beta/alpha domain-containing protein</fullName>
    </recommendedName>
</protein>
<keyword evidence="3" id="KW-0460">Magnesium</keyword>